<sequence>MFIDQNDDDINLPLFQLQPCISQPLAFKPRRMLTLPERFEELFSRYFHRRCLKCSKSPSMPIICMFCGELLCLDDCCNGTRYDPYSNLKHTASEIEHVSYFLIKLLQELFFQHAESCSSSSGLFVSLTSSMIIVARGGRAAIWGTVYLDAHKEEDRNLKRGKPLYLCQTRLKWLEFDWAEQEWQRVYNWYSLQHQSSFINHIRECHTHH</sequence>
<evidence type="ECO:0000313" key="3">
    <source>
        <dbReference type="EMBL" id="EGT47612.1"/>
    </source>
</evidence>
<dbReference type="GO" id="GO:0071596">
    <property type="term" value="P:ubiquitin-dependent protein catabolic process via the N-end rule pathway"/>
    <property type="evidence" value="ECO:0007669"/>
    <property type="project" value="UniProtKB-UniRule"/>
</dbReference>
<dbReference type="Proteomes" id="UP000008068">
    <property type="component" value="Unassembled WGS sequence"/>
</dbReference>
<comment type="function">
    <text evidence="1">Ubiquitin ligase protein which is a component of the N-end rule pathway. Recognizes and binds to proteins bearing specific N-terminal residues that are destabilizing according to the N-end rule, leading to their ubiquitination and subsequent degradation.</text>
</comment>
<organism evidence="4">
    <name type="scientific">Caenorhabditis brenneri</name>
    <name type="common">Nematode worm</name>
    <dbReference type="NCBI Taxonomy" id="135651"/>
    <lineage>
        <taxon>Eukaryota</taxon>
        <taxon>Metazoa</taxon>
        <taxon>Ecdysozoa</taxon>
        <taxon>Nematoda</taxon>
        <taxon>Chromadorea</taxon>
        <taxon>Rhabditida</taxon>
        <taxon>Rhabditina</taxon>
        <taxon>Rhabditomorpha</taxon>
        <taxon>Rhabditoidea</taxon>
        <taxon>Rhabditidae</taxon>
        <taxon>Peloderinae</taxon>
        <taxon>Caenorhabditis</taxon>
    </lineage>
</organism>
<name>G0P847_CAEBE</name>
<feature type="domain" description="E3 ubiquitin-protein ligase UBR-like C-terminal" evidence="2">
    <location>
        <begin position="30"/>
        <end position="178"/>
    </location>
</feature>
<evidence type="ECO:0000259" key="2">
    <source>
        <dbReference type="Pfam" id="PF18995"/>
    </source>
</evidence>
<dbReference type="OMA" id="NSHAFIN"/>
<dbReference type="GO" id="GO:0005737">
    <property type="term" value="C:cytoplasm"/>
    <property type="evidence" value="ECO:0007669"/>
    <property type="project" value="TreeGrafter"/>
</dbReference>
<evidence type="ECO:0000256" key="1">
    <source>
        <dbReference type="RuleBase" id="RU366018"/>
    </source>
</evidence>
<keyword evidence="1" id="KW-0479">Metal-binding</keyword>
<dbReference type="HOGENOM" id="CLU_114249_0_0_1"/>
<dbReference type="UniPathway" id="UPA00143"/>
<dbReference type="InterPro" id="IPR039164">
    <property type="entry name" value="UBR1-like"/>
</dbReference>
<protein>
    <recommendedName>
        <fullName evidence="1">E3 ubiquitin-protein ligase</fullName>
        <ecNumber evidence="1">2.3.2.27</ecNumber>
    </recommendedName>
</protein>
<gene>
    <name evidence="3" type="ORF">CAEBREN_06033</name>
</gene>
<dbReference type="PANTHER" id="PTHR21497">
    <property type="entry name" value="UBIQUITIN LIGASE E3 ALPHA-RELATED"/>
    <property type="match status" value="1"/>
</dbReference>
<evidence type="ECO:0000313" key="4">
    <source>
        <dbReference type="Proteomes" id="UP000008068"/>
    </source>
</evidence>
<dbReference type="eggNOG" id="KOG1139">
    <property type="taxonomic scope" value="Eukaryota"/>
</dbReference>
<dbReference type="EC" id="2.3.2.27" evidence="1"/>
<dbReference type="InterPro" id="IPR044046">
    <property type="entry name" value="E3_ligase_UBR-like_C"/>
</dbReference>
<dbReference type="OrthoDB" id="15304at2759"/>
<dbReference type="GO" id="GO:0061630">
    <property type="term" value="F:ubiquitin protein ligase activity"/>
    <property type="evidence" value="ECO:0007669"/>
    <property type="project" value="UniProtKB-UniRule"/>
</dbReference>
<dbReference type="EMBL" id="GL380126">
    <property type="protein sequence ID" value="EGT47612.1"/>
    <property type="molecule type" value="Genomic_DNA"/>
</dbReference>
<keyword evidence="1" id="KW-0863">Zinc-finger</keyword>
<dbReference type="AlphaFoldDB" id="G0P847"/>
<keyword evidence="1" id="KW-0833">Ubl conjugation pathway</keyword>
<keyword evidence="1" id="KW-0862">Zinc</keyword>
<dbReference type="GO" id="GO:0016567">
    <property type="term" value="P:protein ubiquitination"/>
    <property type="evidence" value="ECO:0007669"/>
    <property type="project" value="UniProtKB-UniRule"/>
</dbReference>
<dbReference type="PANTHER" id="PTHR21497:SF39">
    <property type="entry name" value="E3 UBIQUITIN-PROTEIN LIGASE UBR3"/>
    <property type="match status" value="1"/>
</dbReference>
<proteinExistence type="inferred from homology"/>
<comment type="pathway">
    <text evidence="1">Protein modification; protein ubiquitination.</text>
</comment>
<dbReference type="GO" id="GO:0008270">
    <property type="term" value="F:zinc ion binding"/>
    <property type="evidence" value="ECO:0007669"/>
    <property type="project" value="UniProtKB-UniRule"/>
</dbReference>
<dbReference type="InParanoid" id="G0P847"/>
<keyword evidence="4" id="KW-1185">Reference proteome</keyword>
<keyword evidence="1" id="KW-0808">Transferase</keyword>
<comment type="catalytic activity">
    <reaction evidence="1">
        <text>S-ubiquitinyl-[E2 ubiquitin-conjugating enzyme]-L-cysteine + [acceptor protein]-L-lysine = [E2 ubiquitin-conjugating enzyme]-L-cysteine + N(6)-ubiquitinyl-[acceptor protein]-L-lysine.</text>
        <dbReference type="EC" id="2.3.2.27"/>
    </reaction>
</comment>
<accession>G0P847</accession>
<dbReference type="GO" id="GO:0000151">
    <property type="term" value="C:ubiquitin ligase complex"/>
    <property type="evidence" value="ECO:0007669"/>
    <property type="project" value="TreeGrafter"/>
</dbReference>
<dbReference type="STRING" id="135651.G0P847"/>
<comment type="similarity">
    <text evidence="1">Belongs to the E3 ubiquitin-protein ligase UBR1-like family.</text>
</comment>
<reference evidence="4" key="1">
    <citation type="submission" date="2011-07" db="EMBL/GenBank/DDBJ databases">
        <authorList>
            <consortium name="Caenorhabditis brenneri Sequencing and Analysis Consortium"/>
            <person name="Wilson R.K."/>
        </authorList>
    </citation>
    <scope>NUCLEOTIDE SEQUENCE [LARGE SCALE GENOMIC DNA]</scope>
    <source>
        <strain evidence="4">PB2801</strain>
    </source>
</reference>
<dbReference type="Pfam" id="PF18995">
    <property type="entry name" value="PRT6_C"/>
    <property type="match status" value="1"/>
</dbReference>